<dbReference type="InterPro" id="IPR023869">
    <property type="entry name" value="tRNA_Adeno_NH3ase_assoc_put"/>
</dbReference>
<reference evidence="2" key="2">
    <citation type="submission" date="2016-04" db="EMBL/GenBank/DDBJ databases">
        <title>Planomonospora sphaerica JCM9374 whole genome shotgun sequence.</title>
        <authorList>
            <person name="Suzuki T."/>
            <person name="Dohra H."/>
            <person name="Kodani S."/>
        </authorList>
    </citation>
    <scope>NUCLEOTIDE SEQUENCE [LARGE SCALE GENOMIC DNA]</scope>
    <source>
        <strain evidence="2">JCM 9374</strain>
    </source>
</reference>
<accession>A0A171DK44</accession>
<comment type="caution">
    <text evidence="1">The sequence shown here is derived from an EMBL/GenBank/DDBJ whole genome shotgun (WGS) entry which is preliminary data.</text>
</comment>
<gene>
    <name evidence="1" type="ORF">PS9374_04863</name>
</gene>
<keyword evidence="2" id="KW-1185">Reference proteome</keyword>
<reference evidence="1 2" key="1">
    <citation type="journal article" date="2016" name="Genome Announc.">
        <title>Draft Genome Sequence of Planomonospora sphaerica JCM9374, a Rare Actinomycete.</title>
        <authorList>
            <person name="Dohra H."/>
            <person name="Suzuki T."/>
            <person name="Inoue Y."/>
            <person name="Kodani S."/>
        </authorList>
    </citation>
    <scope>NUCLEOTIDE SEQUENCE [LARGE SCALE GENOMIC DNA]</scope>
    <source>
        <strain evidence="1 2">JCM 9374</strain>
    </source>
</reference>
<name>A0A171DK44_9ACTN</name>
<dbReference type="AlphaFoldDB" id="A0A171DK44"/>
<evidence type="ECO:0000313" key="1">
    <source>
        <dbReference type="EMBL" id="GAT69192.1"/>
    </source>
</evidence>
<proteinExistence type="predicted"/>
<dbReference type="STRING" id="161355.PS9374_04863"/>
<dbReference type="Proteomes" id="UP000077701">
    <property type="component" value="Unassembled WGS sequence"/>
</dbReference>
<dbReference type="RefSeq" id="WP_068900383.1">
    <property type="nucleotide sequence ID" value="NZ_BDCX01000012.1"/>
</dbReference>
<organism evidence="1 2">
    <name type="scientific">Planomonospora sphaerica</name>
    <dbReference type="NCBI Taxonomy" id="161355"/>
    <lineage>
        <taxon>Bacteria</taxon>
        <taxon>Bacillati</taxon>
        <taxon>Actinomycetota</taxon>
        <taxon>Actinomycetes</taxon>
        <taxon>Streptosporangiales</taxon>
        <taxon>Streptosporangiaceae</taxon>
        <taxon>Planomonospora</taxon>
    </lineage>
</organism>
<dbReference type="OrthoDB" id="3826766at2"/>
<dbReference type="EMBL" id="BDCX01000012">
    <property type="protein sequence ID" value="GAT69192.1"/>
    <property type="molecule type" value="Genomic_DNA"/>
</dbReference>
<dbReference type="NCBIfam" id="TIGR03941">
    <property type="entry name" value="tRNA_deam_assoc"/>
    <property type="match status" value="1"/>
</dbReference>
<sequence length="163" mass="17429">MASRPSGSRLFSAAFVRTANGWRGAEADLGEAEIVDDLGDVVQESLGLDGEELALLCVEAEDEWFAIVRYRGDTEPRAFLSDAQAARADTLGELFGELAGVAPEGDTPELGVRPAGDFELLSDLGMSPDELIELSMEEGALPADTLSVIAERLAFADELDRLR</sequence>
<evidence type="ECO:0000313" key="2">
    <source>
        <dbReference type="Proteomes" id="UP000077701"/>
    </source>
</evidence>
<protein>
    <submittedName>
        <fullName evidence="1">tRNA adenosine deaminase</fullName>
    </submittedName>
</protein>